<keyword evidence="1" id="KW-0255">Endonuclease</keyword>
<dbReference type="AlphaFoldDB" id="A0A9D2BP82"/>
<keyword evidence="1" id="KW-0378">Hydrolase</keyword>
<evidence type="ECO:0000313" key="1">
    <source>
        <dbReference type="EMBL" id="HIX85332.1"/>
    </source>
</evidence>
<reference evidence="1" key="1">
    <citation type="journal article" date="2021" name="PeerJ">
        <title>Extensive microbial diversity within the chicken gut microbiome revealed by metagenomics and culture.</title>
        <authorList>
            <person name="Gilroy R."/>
            <person name="Ravi A."/>
            <person name="Getino M."/>
            <person name="Pursley I."/>
            <person name="Horton D.L."/>
            <person name="Alikhan N.F."/>
            <person name="Baker D."/>
            <person name="Gharbi K."/>
            <person name="Hall N."/>
            <person name="Watson M."/>
            <person name="Adriaenssens E.M."/>
            <person name="Foster-Nyarko E."/>
            <person name="Jarju S."/>
            <person name="Secka A."/>
            <person name="Antonio M."/>
            <person name="Oren A."/>
            <person name="Chaudhuri R.R."/>
            <person name="La Ragione R."/>
            <person name="Hildebrand F."/>
            <person name="Pallen M.J."/>
        </authorList>
    </citation>
    <scope>NUCLEOTIDE SEQUENCE</scope>
    <source>
        <strain evidence="1">ChiHecec2B26-12326</strain>
    </source>
</reference>
<reference evidence="1" key="2">
    <citation type="submission" date="2021-04" db="EMBL/GenBank/DDBJ databases">
        <authorList>
            <person name="Gilroy R."/>
        </authorList>
    </citation>
    <scope>NUCLEOTIDE SEQUENCE</scope>
    <source>
        <strain evidence="1">ChiHecec2B26-12326</strain>
    </source>
</reference>
<name>A0A9D2BP82_9BACT</name>
<sequence length="237" mass="28307">MEKEWINGSEGYNLKYKRETLLNYAMNRWGLNKAQSVDATSELIRNCAPADYATWVDYYFNNATQKKKKNGLKITREYLHALGEELYLRLSENVHNELECISEEECIDYVYNLVINRTYEGYRTEIDTIYGQLEKVLGWKMEAAPDEWDRTLSVDFFIEVKKSCYVGIQIKPISTRQPIYQYQWIEQNKRNHQRFTDRYKGKVFFVFSKKNTQGKKQIDNIEVIDEIKQEIERLNNL</sequence>
<keyword evidence="1" id="KW-0540">Nuclease</keyword>
<dbReference type="GO" id="GO:0009307">
    <property type="term" value="P:DNA restriction-modification system"/>
    <property type="evidence" value="ECO:0007669"/>
    <property type="project" value="InterPro"/>
</dbReference>
<dbReference type="GO" id="GO:0009036">
    <property type="term" value="F:type II site-specific deoxyribonuclease activity"/>
    <property type="evidence" value="ECO:0007669"/>
    <property type="project" value="InterPro"/>
</dbReference>
<dbReference type="InterPro" id="IPR019068">
    <property type="entry name" value="Restrct_endonuc_II_MjaI"/>
</dbReference>
<comment type="caution">
    <text evidence="1">The sequence shown here is derived from an EMBL/GenBank/DDBJ whole genome shotgun (WGS) entry which is preliminary data.</text>
</comment>
<proteinExistence type="predicted"/>
<accession>A0A9D2BP82</accession>
<protein>
    <submittedName>
        <fullName evidence="1">MjaI family restriction endonuclease</fullName>
        <ecNumber evidence="1">3.1.21.-</ecNumber>
    </submittedName>
</protein>
<evidence type="ECO:0000313" key="2">
    <source>
        <dbReference type="Proteomes" id="UP000823847"/>
    </source>
</evidence>
<dbReference type="EMBL" id="DXEN01000010">
    <property type="protein sequence ID" value="HIX85332.1"/>
    <property type="molecule type" value="Genomic_DNA"/>
</dbReference>
<dbReference type="Pfam" id="PF09568">
    <property type="entry name" value="RE_MjaI"/>
    <property type="match status" value="1"/>
</dbReference>
<organism evidence="1 2">
    <name type="scientific">Candidatus Parabacteroides intestinigallinarum</name>
    <dbReference type="NCBI Taxonomy" id="2838722"/>
    <lineage>
        <taxon>Bacteria</taxon>
        <taxon>Pseudomonadati</taxon>
        <taxon>Bacteroidota</taxon>
        <taxon>Bacteroidia</taxon>
        <taxon>Bacteroidales</taxon>
        <taxon>Tannerellaceae</taxon>
        <taxon>Parabacteroides</taxon>
    </lineage>
</organism>
<dbReference type="EC" id="3.1.21.-" evidence="1"/>
<dbReference type="Proteomes" id="UP000823847">
    <property type="component" value="Unassembled WGS sequence"/>
</dbReference>
<gene>
    <name evidence="1" type="ORF">H9848_01820</name>
</gene>
<dbReference type="GO" id="GO:0003677">
    <property type="term" value="F:DNA binding"/>
    <property type="evidence" value="ECO:0007669"/>
    <property type="project" value="InterPro"/>
</dbReference>